<evidence type="ECO:0008006" key="2">
    <source>
        <dbReference type="Google" id="ProtNLM"/>
    </source>
</evidence>
<dbReference type="InterPro" id="IPR008969">
    <property type="entry name" value="CarboxyPept-like_regulatory"/>
</dbReference>
<dbReference type="SUPFAM" id="SSF49464">
    <property type="entry name" value="Carboxypeptidase regulatory domain-like"/>
    <property type="match status" value="1"/>
</dbReference>
<comment type="caution">
    <text evidence="1">The sequence shown here is derived from an EMBL/GenBank/DDBJ whole genome shotgun (WGS) entry which is preliminary data.</text>
</comment>
<protein>
    <recommendedName>
        <fullName evidence="2">Carboxypeptidase-like regulatory domain-containing protein</fullName>
    </recommendedName>
</protein>
<gene>
    <name evidence="1" type="ORF">EJB19_14300</name>
</gene>
<dbReference type="AlphaFoldDB" id="A0AA94EZH2"/>
<dbReference type="Pfam" id="PF13715">
    <property type="entry name" value="CarbopepD_reg_2"/>
    <property type="match status" value="1"/>
</dbReference>
<name>A0AA94EZH2_9FLAO</name>
<sequence>MKPIFLYCILFLNTFVWTQNTFKINGNVKNINKKGVIALVTFTIKGFDKTIVTDSLGNFNFKITDDKINIKIEAEGYINYESDFKITEDTDLNIILKKNKKIDEIIITEDKRKTFFKNDKNF</sequence>
<proteinExistence type="predicted"/>
<dbReference type="Gene3D" id="2.60.40.1120">
    <property type="entry name" value="Carboxypeptidase-like, regulatory domain"/>
    <property type="match status" value="1"/>
</dbReference>
<evidence type="ECO:0000313" key="1">
    <source>
        <dbReference type="EMBL" id="RVU86733.1"/>
    </source>
</evidence>
<accession>A0AA94EZH2</accession>
<reference evidence="1" key="1">
    <citation type="submission" date="2018-12" db="EMBL/GenBank/DDBJ databases">
        <title>Draft genome sequence of Flaovobacterium columnare BGFS27 isolated from channel catfish in Alabama.</title>
        <authorList>
            <person name="Cai W."/>
            <person name="Arias C."/>
        </authorList>
    </citation>
    <scope>NUCLEOTIDE SEQUENCE [LARGE SCALE GENOMIC DNA]</scope>
    <source>
        <strain evidence="1">BGFS27</strain>
    </source>
</reference>
<organism evidence="1">
    <name type="scientific">Flavobacterium columnare</name>
    <dbReference type="NCBI Taxonomy" id="996"/>
    <lineage>
        <taxon>Bacteria</taxon>
        <taxon>Pseudomonadati</taxon>
        <taxon>Bacteroidota</taxon>
        <taxon>Flavobacteriia</taxon>
        <taxon>Flavobacteriales</taxon>
        <taxon>Flavobacteriaceae</taxon>
        <taxon>Flavobacterium</taxon>
    </lineage>
</organism>
<dbReference type="EMBL" id="RWGX01000006">
    <property type="protein sequence ID" value="RVU86733.1"/>
    <property type="molecule type" value="Genomic_DNA"/>
</dbReference>